<evidence type="ECO:0000256" key="6">
    <source>
        <dbReference type="ARBA" id="ARBA00022723"/>
    </source>
</evidence>
<comment type="similarity">
    <text evidence="3 13 14">Belongs to the NDK family.</text>
</comment>
<evidence type="ECO:0000256" key="15">
    <source>
        <dbReference type="RuleBase" id="RU004013"/>
    </source>
</evidence>
<feature type="binding site" evidence="13">
    <location>
        <position position="126"/>
    </location>
    <ligand>
        <name>ATP</name>
        <dbReference type="ChEBI" id="CHEBI:30616"/>
    </ligand>
</feature>
<keyword evidence="4" id="KW-0963">Cytoplasm</keyword>
<keyword evidence="7 15" id="KW-0547">Nucleotide-binding</keyword>
<dbReference type="Proteomes" id="UP000295252">
    <property type="component" value="Chromosome VI"/>
</dbReference>
<evidence type="ECO:0000256" key="7">
    <source>
        <dbReference type="ARBA" id="ARBA00022741"/>
    </source>
</evidence>
<feature type="binding site" evidence="13">
    <location>
        <position position="150"/>
    </location>
    <ligand>
        <name>ATP</name>
        <dbReference type="ChEBI" id="CHEBI:30616"/>
    </ligand>
</feature>
<comment type="catalytic activity">
    <reaction evidence="2">
        <text>a ribonucleoside 5'-diphosphate + ATP = a ribonucleoside 5'-triphosphate + ADP</text>
        <dbReference type="Rhea" id="RHEA:18113"/>
        <dbReference type="ChEBI" id="CHEBI:30616"/>
        <dbReference type="ChEBI" id="CHEBI:57930"/>
        <dbReference type="ChEBI" id="CHEBI:61557"/>
        <dbReference type="ChEBI" id="CHEBI:456216"/>
        <dbReference type="EC" id="2.7.4.6"/>
    </reaction>
</comment>
<dbReference type="PhylomeDB" id="A0A068TR39"/>
<dbReference type="PROSITE" id="PS51374">
    <property type="entry name" value="NDPK_LIKE"/>
    <property type="match status" value="1"/>
</dbReference>
<dbReference type="STRING" id="49390.A0A068TR39"/>
<feature type="binding site" evidence="13">
    <location>
        <position position="140"/>
    </location>
    <ligand>
        <name>ATP</name>
        <dbReference type="ChEBI" id="CHEBI:30616"/>
    </ligand>
</feature>
<evidence type="ECO:0000256" key="5">
    <source>
        <dbReference type="ARBA" id="ARBA00022679"/>
    </source>
</evidence>
<dbReference type="SUPFAM" id="SSF54919">
    <property type="entry name" value="Nucleoside diphosphate kinase, NDK"/>
    <property type="match status" value="1"/>
</dbReference>
<feature type="domain" description="Nucleoside diphosphate kinase-like" evidence="17">
    <location>
        <begin position="36"/>
        <end position="175"/>
    </location>
</feature>
<sequence length="183" mass="20396">MDLHFITFFEEFKLLFLLVSILPCLQTCSAESSTEKELTFAMIKPDGVSGNYTTAIKKIISEFGFGITNETTVQLDEETVKDFYAEHSSRSFFPGLVRYMTSGPVLMMVLEKANAVADWRALIGPTDAQTAKVTHPHSIRAMCGLDLQRNCVHGSDSPQSAVRELAFFFEKSSSGFLPKHDEL</sequence>
<comment type="catalytic activity">
    <reaction evidence="1 15">
        <text>a 2'-deoxyribonucleoside 5'-diphosphate + ATP = a 2'-deoxyribonucleoside 5'-triphosphate + ADP</text>
        <dbReference type="Rhea" id="RHEA:44640"/>
        <dbReference type="ChEBI" id="CHEBI:30616"/>
        <dbReference type="ChEBI" id="CHEBI:61560"/>
        <dbReference type="ChEBI" id="CHEBI:73316"/>
        <dbReference type="ChEBI" id="CHEBI:456216"/>
        <dbReference type="EC" id="2.7.4.6"/>
    </reaction>
</comment>
<accession>A0A068TR39</accession>
<dbReference type="PANTHER" id="PTHR46161:SF3">
    <property type="entry name" value="NUCLEOSIDE DIPHOSPHATE KINASE DDB_G0292928-RELATED"/>
    <property type="match status" value="1"/>
</dbReference>
<dbReference type="OMA" id="HNAISYW"/>
<evidence type="ECO:0000256" key="13">
    <source>
        <dbReference type="PROSITE-ProRule" id="PRU00706"/>
    </source>
</evidence>
<dbReference type="PANTHER" id="PTHR46161">
    <property type="entry name" value="NUCLEOSIDE DIPHOSPHATE KINASE"/>
    <property type="match status" value="1"/>
</dbReference>
<evidence type="ECO:0000256" key="10">
    <source>
        <dbReference type="ARBA" id="ARBA00022842"/>
    </source>
</evidence>
<feature type="binding site" evidence="13">
    <location>
        <position position="92"/>
    </location>
    <ligand>
        <name>ATP</name>
        <dbReference type="ChEBI" id="CHEBI:30616"/>
    </ligand>
</feature>
<evidence type="ECO:0000256" key="11">
    <source>
        <dbReference type="ARBA" id="ARBA00023080"/>
    </source>
</evidence>
<name>A0A068TR39_COFCA</name>
<evidence type="ECO:0000256" key="16">
    <source>
        <dbReference type="SAM" id="SignalP"/>
    </source>
</evidence>
<dbReference type="GO" id="GO:0005524">
    <property type="term" value="F:ATP binding"/>
    <property type="evidence" value="ECO:0007669"/>
    <property type="project" value="UniProtKB-KW"/>
</dbReference>
<dbReference type="InterPro" id="IPR034907">
    <property type="entry name" value="NDK-like_dom"/>
</dbReference>
<reference evidence="19" key="1">
    <citation type="journal article" date="2014" name="Science">
        <title>The coffee genome provides insight into the convergent evolution of caffeine biosynthesis.</title>
        <authorList>
            <person name="Denoeud F."/>
            <person name="Carretero-Paulet L."/>
            <person name="Dereeper A."/>
            <person name="Droc G."/>
            <person name="Guyot R."/>
            <person name="Pietrella M."/>
            <person name="Zheng C."/>
            <person name="Alberti A."/>
            <person name="Anthony F."/>
            <person name="Aprea G."/>
            <person name="Aury J.M."/>
            <person name="Bento P."/>
            <person name="Bernard M."/>
            <person name="Bocs S."/>
            <person name="Campa C."/>
            <person name="Cenci A."/>
            <person name="Combes M.C."/>
            <person name="Crouzillat D."/>
            <person name="Da Silva C."/>
            <person name="Daddiego L."/>
            <person name="De Bellis F."/>
            <person name="Dussert S."/>
            <person name="Garsmeur O."/>
            <person name="Gayraud T."/>
            <person name="Guignon V."/>
            <person name="Jahn K."/>
            <person name="Jamilloux V."/>
            <person name="Joet T."/>
            <person name="Labadie K."/>
            <person name="Lan T."/>
            <person name="Leclercq J."/>
            <person name="Lepelley M."/>
            <person name="Leroy T."/>
            <person name="Li L.T."/>
            <person name="Librado P."/>
            <person name="Lopez L."/>
            <person name="Munoz A."/>
            <person name="Noel B."/>
            <person name="Pallavicini A."/>
            <person name="Perrotta G."/>
            <person name="Poncet V."/>
            <person name="Pot D."/>
            <person name="Priyono X."/>
            <person name="Rigoreau M."/>
            <person name="Rouard M."/>
            <person name="Rozas J."/>
            <person name="Tranchant-Dubreuil C."/>
            <person name="VanBuren R."/>
            <person name="Zhang Q."/>
            <person name="Andrade A.C."/>
            <person name="Argout X."/>
            <person name="Bertrand B."/>
            <person name="de Kochko A."/>
            <person name="Graziosi G."/>
            <person name="Henry R.J."/>
            <person name="Jayarama X."/>
            <person name="Ming R."/>
            <person name="Nagai C."/>
            <person name="Rounsley S."/>
            <person name="Sankoff D."/>
            <person name="Giuliano G."/>
            <person name="Albert V.A."/>
            <person name="Wincker P."/>
            <person name="Lashermes P."/>
        </authorList>
    </citation>
    <scope>NUCLEOTIDE SEQUENCE [LARGE SCALE GENOMIC DNA]</scope>
    <source>
        <strain evidence="19">cv. DH200-94</strain>
    </source>
</reference>
<keyword evidence="19" id="KW-1185">Reference proteome</keyword>
<dbReference type="GO" id="GO:0004550">
    <property type="term" value="F:nucleoside diphosphate kinase activity"/>
    <property type="evidence" value="ECO:0007669"/>
    <property type="project" value="UniProtKB-EC"/>
</dbReference>
<evidence type="ECO:0000313" key="19">
    <source>
        <dbReference type="Proteomes" id="UP000295252"/>
    </source>
</evidence>
<keyword evidence="8 15" id="KW-0418">Kinase</keyword>
<dbReference type="InParanoid" id="A0A068TR39"/>
<feature type="binding site" evidence="13">
    <location>
        <position position="44"/>
    </location>
    <ligand>
        <name>ATP</name>
        <dbReference type="ChEBI" id="CHEBI:30616"/>
    </ligand>
</feature>
<gene>
    <name evidence="18" type="ORF">GSCOC_T00021749001</name>
</gene>
<evidence type="ECO:0000256" key="14">
    <source>
        <dbReference type="RuleBase" id="RU004011"/>
    </source>
</evidence>
<dbReference type="AlphaFoldDB" id="A0A068TR39"/>
<comment type="function">
    <text evidence="12">Major role in the synthesis of nucleoside triphosphates other than ATP. The ATP gamma phosphate is transferred to the NDP beta phosphate via a ping-pong mechanism, using a phosphorylated active-site intermediate.</text>
</comment>
<feature type="binding site" evidence="13">
    <location>
        <position position="120"/>
    </location>
    <ligand>
        <name>ATP</name>
        <dbReference type="ChEBI" id="CHEBI:30616"/>
    </ligand>
</feature>
<evidence type="ECO:0000256" key="1">
    <source>
        <dbReference type="ARBA" id="ARBA00000082"/>
    </source>
</evidence>
<proteinExistence type="inferred from homology"/>
<dbReference type="EMBL" id="HG739086">
    <property type="protein sequence ID" value="CDO97833.1"/>
    <property type="molecule type" value="Genomic_DNA"/>
</dbReference>
<dbReference type="GO" id="GO:0006228">
    <property type="term" value="P:UTP biosynthetic process"/>
    <property type="evidence" value="ECO:0007669"/>
    <property type="project" value="InterPro"/>
</dbReference>
<dbReference type="GO" id="GO:0006241">
    <property type="term" value="P:CTP biosynthetic process"/>
    <property type="evidence" value="ECO:0007669"/>
    <property type="project" value="InterPro"/>
</dbReference>
<dbReference type="Gramene" id="CDO97833">
    <property type="protein sequence ID" value="CDO97833"/>
    <property type="gene ID" value="GSCOC_T00021749001"/>
</dbReference>
<evidence type="ECO:0000256" key="4">
    <source>
        <dbReference type="ARBA" id="ARBA00022490"/>
    </source>
</evidence>
<keyword evidence="6" id="KW-0479">Metal-binding</keyword>
<dbReference type="InterPro" id="IPR001564">
    <property type="entry name" value="Nucleoside_diP_kinase"/>
</dbReference>
<keyword evidence="5 15" id="KW-0808">Transferase</keyword>
<feature type="active site" description="Pros-phosphohistidine intermediate" evidence="13">
    <location>
        <position position="153"/>
    </location>
</feature>
<keyword evidence="10" id="KW-0460">Magnesium</keyword>
<keyword evidence="11" id="KW-0546">Nucleotide metabolism</keyword>
<evidence type="ECO:0000256" key="8">
    <source>
        <dbReference type="ARBA" id="ARBA00022777"/>
    </source>
</evidence>
<dbReference type="FunCoup" id="A0A068TR39">
    <property type="interactions" value="841"/>
</dbReference>
<dbReference type="PROSITE" id="PS00469">
    <property type="entry name" value="NDPK"/>
    <property type="match status" value="1"/>
</dbReference>
<evidence type="ECO:0000259" key="17">
    <source>
        <dbReference type="SMART" id="SM00562"/>
    </source>
</evidence>
<dbReference type="GO" id="GO:0006183">
    <property type="term" value="P:GTP biosynthetic process"/>
    <property type="evidence" value="ECO:0007669"/>
    <property type="project" value="InterPro"/>
</dbReference>
<keyword evidence="16" id="KW-0732">Signal</keyword>
<dbReference type="EC" id="2.7.4.6" evidence="15"/>
<organism evidence="18 19">
    <name type="scientific">Coffea canephora</name>
    <name type="common">Robusta coffee</name>
    <dbReference type="NCBI Taxonomy" id="49390"/>
    <lineage>
        <taxon>Eukaryota</taxon>
        <taxon>Viridiplantae</taxon>
        <taxon>Streptophyta</taxon>
        <taxon>Embryophyta</taxon>
        <taxon>Tracheophyta</taxon>
        <taxon>Spermatophyta</taxon>
        <taxon>Magnoliopsida</taxon>
        <taxon>eudicotyledons</taxon>
        <taxon>Gunneridae</taxon>
        <taxon>Pentapetalae</taxon>
        <taxon>asterids</taxon>
        <taxon>lamiids</taxon>
        <taxon>Gentianales</taxon>
        <taxon>Rubiaceae</taxon>
        <taxon>Ixoroideae</taxon>
        <taxon>Gardenieae complex</taxon>
        <taxon>Bertiereae - Coffeeae clade</taxon>
        <taxon>Coffeeae</taxon>
        <taxon>Coffea</taxon>
    </lineage>
</organism>
<protein>
    <recommendedName>
        <fullName evidence="15">Nucleoside diphosphate kinase</fullName>
        <ecNumber evidence="15">2.7.4.6</ecNumber>
    </recommendedName>
</protein>
<dbReference type="OrthoDB" id="2162449at2759"/>
<dbReference type="Gene3D" id="3.30.70.141">
    <property type="entry name" value="Nucleoside diphosphate kinase-like domain"/>
    <property type="match status" value="1"/>
</dbReference>
<evidence type="ECO:0000313" key="18">
    <source>
        <dbReference type="EMBL" id="CDO97833.1"/>
    </source>
</evidence>
<dbReference type="Pfam" id="PF00334">
    <property type="entry name" value="NDK"/>
    <property type="match status" value="1"/>
</dbReference>
<dbReference type="InterPro" id="IPR036850">
    <property type="entry name" value="NDK-like_dom_sf"/>
</dbReference>
<dbReference type="PRINTS" id="PR01243">
    <property type="entry name" value="NUCDPKINASE"/>
</dbReference>
<dbReference type="SMART" id="SM00562">
    <property type="entry name" value="NDK"/>
    <property type="match status" value="1"/>
</dbReference>
<evidence type="ECO:0000256" key="12">
    <source>
        <dbReference type="ARBA" id="ARBA00025669"/>
    </source>
</evidence>
<feature type="chain" id="PRO_5001657254" description="Nucleoside diphosphate kinase" evidence="16">
    <location>
        <begin position="31"/>
        <end position="183"/>
    </location>
</feature>
<dbReference type="GO" id="GO:0046872">
    <property type="term" value="F:metal ion binding"/>
    <property type="evidence" value="ECO:0007669"/>
    <property type="project" value="UniProtKB-KW"/>
</dbReference>
<dbReference type="InterPro" id="IPR023005">
    <property type="entry name" value="Nucleoside_diP_kinase_AS"/>
</dbReference>
<evidence type="ECO:0000256" key="9">
    <source>
        <dbReference type="ARBA" id="ARBA00022840"/>
    </source>
</evidence>
<evidence type="ECO:0000256" key="2">
    <source>
        <dbReference type="ARBA" id="ARBA00000937"/>
    </source>
</evidence>
<feature type="signal peptide" evidence="16">
    <location>
        <begin position="1"/>
        <end position="30"/>
    </location>
</feature>
<keyword evidence="9 15" id="KW-0067">ATP-binding</keyword>
<evidence type="ECO:0000256" key="3">
    <source>
        <dbReference type="ARBA" id="ARBA00008142"/>
    </source>
</evidence>